<keyword evidence="5" id="KW-1185">Reference proteome</keyword>
<dbReference type="Gene3D" id="3.30.1330.60">
    <property type="entry name" value="OmpA-like domain"/>
    <property type="match status" value="1"/>
</dbReference>
<evidence type="ECO:0000256" key="2">
    <source>
        <dbReference type="SAM" id="MobiDB-lite"/>
    </source>
</evidence>
<keyword evidence="3" id="KW-1133">Transmembrane helix</keyword>
<evidence type="ECO:0000313" key="5">
    <source>
        <dbReference type="Proteomes" id="UP000184096"/>
    </source>
</evidence>
<accession>A0A1M7U1B2</accession>
<feature type="region of interest" description="Disordered" evidence="2">
    <location>
        <begin position="335"/>
        <end position="356"/>
    </location>
</feature>
<dbReference type="RefSeq" id="WP_072819153.1">
    <property type="nucleotide sequence ID" value="NZ_LT670849.1"/>
</dbReference>
<dbReference type="SUPFAM" id="SSF103088">
    <property type="entry name" value="OmpA-like"/>
    <property type="match status" value="1"/>
</dbReference>
<proteinExistence type="predicted"/>
<dbReference type="EMBL" id="LT670849">
    <property type="protein sequence ID" value="SHN76799.1"/>
    <property type="molecule type" value="Genomic_DNA"/>
</dbReference>
<sequence>MEGQILEQRSSYRRGLVLGLTMAEIMVLLVFCLLIAMAAFLKREETRRIAAEQELKEEHAQNEQIREVVNSLSKSAAVAEKVENLSGLSDPQAIDQYWRELVDSRSVVKEIEKSLTVKELRESLANIAALRANGVSVDKAIRDAEIVGAINRAMAKPGDPPVSAQSVLETLARGMAPGNGGHQWPPIIRMSEADGYFFKSGSAELSPTFHEALSSKTPIEILNYIRKYDVDIIEVVGHTDERPIGLRQYSNLDRDLLPVLKNDAGVVSLVPADNAGLGLARAVAVVSVLRQSPLLAGYKLIPLSGAQLVNTDETLAISPSPGDIQQRRRIEIRLRKSSSSEATGSLAPTATAVPPR</sequence>
<evidence type="ECO:0000256" key="1">
    <source>
        <dbReference type="SAM" id="Coils"/>
    </source>
</evidence>
<keyword evidence="3" id="KW-0472">Membrane</keyword>
<reference evidence="5" key="1">
    <citation type="submission" date="2016-11" db="EMBL/GenBank/DDBJ databases">
        <authorList>
            <person name="Varghese N."/>
            <person name="Submissions S."/>
        </authorList>
    </citation>
    <scope>NUCLEOTIDE SEQUENCE [LARGE SCALE GENOMIC DNA]</scope>
    <source>
        <strain evidence="5">GAS401</strain>
    </source>
</reference>
<dbReference type="AlphaFoldDB" id="A0A1M7U1B2"/>
<dbReference type="OrthoDB" id="559153at2"/>
<dbReference type="Proteomes" id="UP000184096">
    <property type="component" value="Chromosome I"/>
</dbReference>
<evidence type="ECO:0000256" key="3">
    <source>
        <dbReference type="SAM" id="Phobius"/>
    </source>
</evidence>
<name>A0A1M7U1B2_9BRAD</name>
<keyword evidence="1" id="KW-0175">Coiled coil</keyword>
<evidence type="ECO:0000313" key="4">
    <source>
        <dbReference type="EMBL" id="SHN76799.1"/>
    </source>
</evidence>
<feature type="coiled-coil region" evidence="1">
    <location>
        <begin position="41"/>
        <end position="68"/>
    </location>
</feature>
<dbReference type="InterPro" id="IPR036737">
    <property type="entry name" value="OmpA-like_sf"/>
</dbReference>
<gene>
    <name evidence="4" type="ORF">SAMN05444170_3310</name>
</gene>
<keyword evidence="3" id="KW-0812">Transmembrane</keyword>
<feature type="transmembrane region" description="Helical" evidence="3">
    <location>
        <begin position="16"/>
        <end position="41"/>
    </location>
</feature>
<organism evidence="4 5">
    <name type="scientific">Bradyrhizobium erythrophlei</name>
    <dbReference type="NCBI Taxonomy" id="1437360"/>
    <lineage>
        <taxon>Bacteria</taxon>
        <taxon>Pseudomonadati</taxon>
        <taxon>Pseudomonadota</taxon>
        <taxon>Alphaproteobacteria</taxon>
        <taxon>Hyphomicrobiales</taxon>
        <taxon>Nitrobacteraceae</taxon>
        <taxon>Bradyrhizobium</taxon>
    </lineage>
</organism>
<protein>
    <submittedName>
        <fullName evidence="4">OmpA family protein</fullName>
    </submittedName>
</protein>